<evidence type="ECO:0000256" key="4">
    <source>
        <dbReference type="ARBA" id="ARBA00022989"/>
    </source>
</evidence>
<evidence type="ECO:0000256" key="6">
    <source>
        <dbReference type="RuleBase" id="RU000477"/>
    </source>
</evidence>
<evidence type="ECO:0000256" key="3">
    <source>
        <dbReference type="ARBA" id="ARBA00022692"/>
    </source>
</evidence>
<organism evidence="8 9">
    <name type="scientific">Sphingobium fluviale</name>
    <dbReference type="NCBI Taxonomy" id="2506423"/>
    <lineage>
        <taxon>Bacteria</taxon>
        <taxon>Pseudomonadati</taxon>
        <taxon>Pseudomonadota</taxon>
        <taxon>Alphaproteobacteria</taxon>
        <taxon>Sphingomonadales</taxon>
        <taxon>Sphingomonadaceae</taxon>
        <taxon>Sphingobium</taxon>
    </lineage>
</organism>
<protein>
    <submittedName>
        <fullName evidence="8">Aquaporin family protein</fullName>
    </submittedName>
</protein>
<dbReference type="Pfam" id="PF00230">
    <property type="entry name" value="MIP"/>
    <property type="match status" value="1"/>
</dbReference>
<proteinExistence type="inferred from homology"/>
<keyword evidence="3 6" id="KW-0812">Transmembrane</keyword>
<feature type="transmembrane region" description="Helical" evidence="7">
    <location>
        <begin position="123"/>
        <end position="141"/>
    </location>
</feature>
<dbReference type="GO" id="GO:0015267">
    <property type="term" value="F:channel activity"/>
    <property type="evidence" value="ECO:0007669"/>
    <property type="project" value="InterPro"/>
</dbReference>
<reference evidence="9" key="1">
    <citation type="submission" date="2019-01" db="EMBL/GenBank/DDBJ databases">
        <title>Cytophagaceae bacterium strain CAR-16.</title>
        <authorList>
            <person name="Chen W.-M."/>
        </authorList>
    </citation>
    <scope>NUCLEOTIDE SEQUENCE [LARGE SCALE GENOMIC DNA]</scope>
    <source>
        <strain evidence="9">CHR27</strain>
    </source>
</reference>
<evidence type="ECO:0000256" key="1">
    <source>
        <dbReference type="ARBA" id="ARBA00004141"/>
    </source>
</evidence>
<feature type="transmembrane region" description="Helical" evidence="7">
    <location>
        <begin position="193"/>
        <end position="213"/>
    </location>
</feature>
<comment type="caution">
    <text evidence="8">The sequence shown here is derived from an EMBL/GenBank/DDBJ whole genome shotgun (WGS) entry which is preliminary data.</text>
</comment>
<dbReference type="OrthoDB" id="9807293at2"/>
<keyword evidence="2 6" id="KW-0813">Transport</keyword>
<dbReference type="Proteomes" id="UP000290958">
    <property type="component" value="Unassembled WGS sequence"/>
</dbReference>
<dbReference type="SUPFAM" id="SSF81338">
    <property type="entry name" value="Aquaporin-like"/>
    <property type="match status" value="1"/>
</dbReference>
<dbReference type="InterPro" id="IPR022357">
    <property type="entry name" value="MIP_CS"/>
</dbReference>
<feature type="transmembrane region" description="Helical" evidence="7">
    <location>
        <begin position="85"/>
        <end position="103"/>
    </location>
</feature>
<dbReference type="InterPro" id="IPR034294">
    <property type="entry name" value="Aquaporin_transptr"/>
</dbReference>
<feature type="transmembrane region" description="Helical" evidence="7">
    <location>
        <begin position="148"/>
        <end position="173"/>
    </location>
</feature>
<dbReference type="PANTHER" id="PTHR45724">
    <property type="entry name" value="AQUAPORIN NIP2-1"/>
    <property type="match status" value="1"/>
</dbReference>
<gene>
    <name evidence="8" type="ORF">EQG66_03855</name>
</gene>
<dbReference type="GO" id="GO:0016020">
    <property type="term" value="C:membrane"/>
    <property type="evidence" value="ECO:0007669"/>
    <property type="project" value="UniProtKB-SubCell"/>
</dbReference>
<comment type="similarity">
    <text evidence="6">Belongs to the MIP/aquaporin (TC 1.A.8) family.</text>
</comment>
<evidence type="ECO:0000313" key="9">
    <source>
        <dbReference type="Proteomes" id="UP000290958"/>
    </source>
</evidence>
<keyword evidence="9" id="KW-1185">Reference proteome</keyword>
<comment type="subcellular location">
    <subcellularLocation>
        <location evidence="1">Membrane</location>
        <topology evidence="1">Multi-pass membrane protein</topology>
    </subcellularLocation>
</comment>
<dbReference type="PROSITE" id="PS00221">
    <property type="entry name" value="MIP"/>
    <property type="match status" value="1"/>
</dbReference>
<evidence type="ECO:0000256" key="7">
    <source>
        <dbReference type="SAM" id="Phobius"/>
    </source>
</evidence>
<dbReference type="AlphaFoldDB" id="A0A4V1N402"/>
<dbReference type="Gene3D" id="1.20.1080.10">
    <property type="entry name" value="Glycerol uptake facilitator protein"/>
    <property type="match status" value="2"/>
</dbReference>
<dbReference type="EMBL" id="SBKP01000002">
    <property type="protein sequence ID" value="RXR30456.1"/>
    <property type="molecule type" value="Genomic_DNA"/>
</dbReference>
<name>A0A4V1N402_9SPHN</name>
<dbReference type="PRINTS" id="PR00783">
    <property type="entry name" value="MINTRINSICP"/>
</dbReference>
<dbReference type="InterPro" id="IPR000425">
    <property type="entry name" value="MIP"/>
</dbReference>
<keyword evidence="4 7" id="KW-1133">Transmembrane helix</keyword>
<dbReference type="PANTHER" id="PTHR45724:SF13">
    <property type="entry name" value="AQUAPORIN NIP1-1-RELATED"/>
    <property type="match status" value="1"/>
</dbReference>
<dbReference type="InterPro" id="IPR023271">
    <property type="entry name" value="Aquaporin-like"/>
</dbReference>
<sequence>MNGAAMKRILASELLGTALLVATVIGSGIMADRLSGGNDAVALLGNTAATAAVLYVLISLLGPISGAQFNPAVTLFLERRHNRGAMILAQVAGGVLGAMLAHVMFGLEPVQQGIKVRATPGEWLGETVATFGLLLTIRLGARYRPDSLPALVAAWITAGYWFTSSTSFANPAVTLARTLTGSFSGIRPVDAPAFILMQLLGAGAAVALSGWLMKEDKA</sequence>
<evidence type="ECO:0000256" key="5">
    <source>
        <dbReference type="ARBA" id="ARBA00023136"/>
    </source>
</evidence>
<evidence type="ECO:0000313" key="8">
    <source>
        <dbReference type="EMBL" id="RXR30456.1"/>
    </source>
</evidence>
<keyword evidence="5 7" id="KW-0472">Membrane</keyword>
<feature type="transmembrane region" description="Helical" evidence="7">
    <location>
        <begin position="41"/>
        <end position="64"/>
    </location>
</feature>
<evidence type="ECO:0000256" key="2">
    <source>
        <dbReference type="ARBA" id="ARBA00022448"/>
    </source>
</evidence>
<accession>A0A4V1N402</accession>